<keyword evidence="7" id="KW-0456">Lyase</keyword>
<evidence type="ECO:0000256" key="10">
    <source>
        <dbReference type="PIRSR" id="PIRSR006113-1"/>
    </source>
</evidence>
<evidence type="ECO:0000313" key="12">
    <source>
        <dbReference type="EMBL" id="TDX52958.1"/>
    </source>
</evidence>
<evidence type="ECO:0000256" key="2">
    <source>
        <dbReference type="ARBA" id="ARBA00008900"/>
    </source>
</evidence>
<accession>A0A4R8H0M2</accession>
<dbReference type="SUPFAM" id="SSF55620">
    <property type="entry name" value="Tetrahydrobiopterin biosynthesis enzymes-like"/>
    <property type="match status" value="1"/>
</dbReference>
<dbReference type="PANTHER" id="PTHR12589:SF7">
    <property type="entry name" value="6-PYRUVOYL TETRAHYDROBIOPTERIN SYNTHASE"/>
    <property type="match status" value="1"/>
</dbReference>
<dbReference type="UniPathway" id="UPA00391"/>
<dbReference type="Gene3D" id="3.30.479.10">
    <property type="entry name" value="6-pyruvoyl tetrahydropterin synthase/QueD"/>
    <property type="match status" value="1"/>
</dbReference>
<dbReference type="RefSeq" id="WP_134115191.1">
    <property type="nucleotide sequence ID" value="NZ_SOEG01000004.1"/>
</dbReference>
<comment type="cofactor">
    <cofactor evidence="11">
        <name>Zn(2+)</name>
        <dbReference type="ChEBI" id="CHEBI:29105"/>
    </cofactor>
    <text evidence="11">Binds 1 zinc ion per subunit.</text>
</comment>
<feature type="binding site" evidence="11">
    <location>
        <position position="16"/>
    </location>
    <ligand>
        <name>Zn(2+)</name>
        <dbReference type="ChEBI" id="CHEBI:29105"/>
    </ligand>
</feature>
<evidence type="ECO:0000256" key="11">
    <source>
        <dbReference type="PIRSR" id="PIRSR006113-2"/>
    </source>
</evidence>
<evidence type="ECO:0000256" key="5">
    <source>
        <dbReference type="ARBA" id="ARBA00022723"/>
    </source>
</evidence>
<protein>
    <recommendedName>
        <fullName evidence="4">6-carboxy-5,6,7,8-tetrahydropterin synthase</fullName>
        <ecNumber evidence="3">4.1.2.50</ecNumber>
    </recommendedName>
    <alternativeName>
        <fullName evidence="8">Queuosine biosynthesis protein QueD</fullName>
    </alternativeName>
</protein>
<keyword evidence="6 11" id="KW-0862">Zinc</keyword>
<dbReference type="PIRSF" id="PIRSF006113">
    <property type="entry name" value="PTP_synth"/>
    <property type="match status" value="1"/>
</dbReference>
<evidence type="ECO:0000256" key="4">
    <source>
        <dbReference type="ARBA" id="ARBA00018141"/>
    </source>
</evidence>
<evidence type="ECO:0000313" key="13">
    <source>
        <dbReference type="Proteomes" id="UP000295832"/>
    </source>
</evidence>
<comment type="similarity">
    <text evidence="2">Belongs to the PTPS family. QueD subfamily.</text>
</comment>
<name>A0A4R8H0M2_9FIRM</name>
<organism evidence="12 13">
    <name type="scientific">Orenia marismortui</name>
    <dbReference type="NCBI Taxonomy" id="46469"/>
    <lineage>
        <taxon>Bacteria</taxon>
        <taxon>Bacillati</taxon>
        <taxon>Bacillota</taxon>
        <taxon>Clostridia</taxon>
        <taxon>Halanaerobiales</taxon>
        <taxon>Halobacteroidaceae</taxon>
        <taxon>Orenia</taxon>
    </lineage>
</organism>
<dbReference type="EC" id="4.1.2.50" evidence="3"/>
<comment type="caution">
    <text evidence="12">The sequence shown here is derived from an EMBL/GenBank/DDBJ whole genome shotgun (WGS) entry which is preliminary data.</text>
</comment>
<evidence type="ECO:0000256" key="6">
    <source>
        <dbReference type="ARBA" id="ARBA00022833"/>
    </source>
</evidence>
<keyword evidence="5 11" id="KW-0479">Metal-binding</keyword>
<evidence type="ECO:0000256" key="8">
    <source>
        <dbReference type="ARBA" id="ARBA00031449"/>
    </source>
</evidence>
<dbReference type="GO" id="GO:0046872">
    <property type="term" value="F:metal ion binding"/>
    <property type="evidence" value="ECO:0007669"/>
    <property type="project" value="UniProtKB-KW"/>
</dbReference>
<gene>
    <name evidence="12" type="ORF">C7959_10484</name>
</gene>
<dbReference type="Pfam" id="PF01242">
    <property type="entry name" value="PTPS"/>
    <property type="match status" value="1"/>
</dbReference>
<evidence type="ECO:0000256" key="3">
    <source>
        <dbReference type="ARBA" id="ARBA00012982"/>
    </source>
</evidence>
<dbReference type="AlphaFoldDB" id="A0A4R8H0M2"/>
<comment type="catalytic activity">
    <reaction evidence="9">
        <text>7,8-dihydroneopterin 3'-triphosphate + H2O = 6-carboxy-5,6,7,8-tetrahydropterin + triphosphate + acetaldehyde + 2 H(+)</text>
        <dbReference type="Rhea" id="RHEA:27966"/>
        <dbReference type="ChEBI" id="CHEBI:15343"/>
        <dbReference type="ChEBI" id="CHEBI:15377"/>
        <dbReference type="ChEBI" id="CHEBI:15378"/>
        <dbReference type="ChEBI" id="CHEBI:18036"/>
        <dbReference type="ChEBI" id="CHEBI:58462"/>
        <dbReference type="ChEBI" id="CHEBI:61032"/>
        <dbReference type="EC" id="4.1.2.50"/>
    </reaction>
</comment>
<proteinExistence type="inferred from homology"/>
<feature type="active site" description="Charge relay system" evidence="10">
    <location>
        <position position="141"/>
    </location>
</feature>
<feature type="active site" description="Charge relay system" evidence="10">
    <location>
        <position position="76"/>
    </location>
</feature>
<keyword evidence="13" id="KW-1185">Reference proteome</keyword>
<evidence type="ECO:0000256" key="7">
    <source>
        <dbReference type="ARBA" id="ARBA00023239"/>
    </source>
</evidence>
<feature type="binding site" evidence="11">
    <location>
        <position position="29"/>
    </location>
    <ligand>
        <name>Zn(2+)</name>
        <dbReference type="ChEBI" id="CHEBI:29105"/>
    </ligand>
</feature>
<dbReference type="GO" id="GO:0070497">
    <property type="term" value="F:6-carboxytetrahydropterin synthase activity"/>
    <property type="evidence" value="ECO:0007669"/>
    <property type="project" value="UniProtKB-EC"/>
</dbReference>
<comment type="pathway">
    <text evidence="1">Purine metabolism; 7-cyano-7-deazaguanine biosynthesis.</text>
</comment>
<reference evidence="12 13" key="1">
    <citation type="submission" date="2019-03" db="EMBL/GenBank/DDBJ databases">
        <title>Subsurface microbial communities from deep shales in Ohio and West Virginia, USA.</title>
        <authorList>
            <person name="Wrighton K."/>
        </authorList>
    </citation>
    <scope>NUCLEOTIDE SEQUENCE [LARGE SCALE GENOMIC DNA]</scope>
    <source>
        <strain evidence="12 13">MSL 6dP</strain>
    </source>
</reference>
<dbReference type="InterPro" id="IPR038418">
    <property type="entry name" value="6-PTP_synth/QueD_sf"/>
</dbReference>
<dbReference type="EMBL" id="SOEG01000004">
    <property type="protein sequence ID" value="TDX52958.1"/>
    <property type="molecule type" value="Genomic_DNA"/>
</dbReference>
<sequence>MSKVTVSKEFSWDMAHILAEHEGLCKNLHGHTYKMRVTVAEKRGSLEDDGAAAGMVIDFKDLKQVVNQEIVEPLDHAFIYWGNSPDEVEHQIARLLSNAERKVFEVEFRPTAEMMASYFLSLLEDSFDNLDIEVVSVKLWETPTSYAEARGEN</sequence>
<evidence type="ECO:0000256" key="1">
    <source>
        <dbReference type="ARBA" id="ARBA00005061"/>
    </source>
</evidence>
<dbReference type="Proteomes" id="UP000295832">
    <property type="component" value="Unassembled WGS sequence"/>
</dbReference>
<feature type="binding site" evidence="11">
    <location>
        <position position="31"/>
    </location>
    <ligand>
        <name>Zn(2+)</name>
        <dbReference type="ChEBI" id="CHEBI:29105"/>
    </ligand>
</feature>
<dbReference type="InterPro" id="IPR007115">
    <property type="entry name" value="6-PTP_synth/QueD"/>
</dbReference>
<evidence type="ECO:0000256" key="9">
    <source>
        <dbReference type="ARBA" id="ARBA00048807"/>
    </source>
</evidence>
<dbReference type="STRING" id="926561.GCA_000379025_00388"/>
<dbReference type="PANTHER" id="PTHR12589">
    <property type="entry name" value="PYRUVOYL TETRAHYDROBIOPTERIN SYNTHASE"/>
    <property type="match status" value="1"/>
</dbReference>
<feature type="active site" description="Proton acceptor" evidence="10">
    <location>
        <position position="25"/>
    </location>
</feature>